<feature type="transmembrane region" description="Helical" evidence="6">
    <location>
        <begin position="249"/>
        <end position="270"/>
    </location>
</feature>
<feature type="transmembrane region" description="Helical" evidence="6">
    <location>
        <begin position="60"/>
        <end position="81"/>
    </location>
</feature>
<dbReference type="InterPro" id="IPR011701">
    <property type="entry name" value="MFS"/>
</dbReference>
<feature type="transmembrane region" description="Helical" evidence="6">
    <location>
        <begin position="194"/>
        <end position="212"/>
    </location>
</feature>
<evidence type="ECO:0000256" key="3">
    <source>
        <dbReference type="ARBA" id="ARBA00022692"/>
    </source>
</evidence>
<reference evidence="7 8" key="1">
    <citation type="journal article" date="2014" name="Int. J. Syst. Evol. Microbiol.">
        <title>Complete genome sequence of Corynebacterium casei LMG S-19264T (=DSM 44701T), isolated from a smear-ripened cheese.</title>
        <authorList>
            <consortium name="US DOE Joint Genome Institute (JGI-PGF)"/>
            <person name="Walter F."/>
            <person name="Albersmeier A."/>
            <person name="Kalinowski J."/>
            <person name="Ruckert C."/>
        </authorList>
    </citation>
    <scope>NUCLEOTIDE SEQUENCE [LARGE SCALE GENOMIC DNA]</scope>
    <source>
        <strain evidence="7 8">KCTC 23968</strain>
    </source>
</reference>
<dbReference type="GO" id="GO:0016020">
    <property type="term" value="C:membrane"/>
    <property type="evidence" value="ECO:0007669"/>
    <property type="project" value="UniProtKB-SubCell"/>
</dbReference>
<keyword evidence="3 6" id="KW-0812">Transmembrane</keyword>
<feature type="transmembrane region" description="Helical" evidence="6">
    <location>
        <begin position="93"/>
        <end position="109"/>
    </location>
</feature>
<dbReference type="InterPro" id="IPR036259">
    <property type="entry name" value="MFS_trans_sf"/>
</dbReference>
<comment type="caution">
    <text evidence="7">The sequence shown here is derived from an EMBL/GenBank/DDBJ whole genome shotgun (WGS) entry which is preliminary data.</text>
</comment>
<feature type="transmembrane region" description="Helical" evidence="6">
    <location>
        <begin position="419"/>
        <end position="442"/>
    </location>
</feature>
<dbReference type="SUPFAM" id="SSF103473">
    <property type="entry name" value="MFS general substrate transporter"/>
    <property type="match status" value="1"/>
</dbReference>
<feature type="transmembrane region" description="Helical" evidence="6">
    <location>
        <begin position="396"/>
        <end position="413"/>
    </location>
</feature>
<name>A0A918NG76_9PROT</name>
<proteinExistence type="predicted"/>
<protein>
    <submittedName>
        <fullName evidence="7">MFS transporter</fullName>
    </submittedName>
</protein>
<evidence type="ECO:0000256" key="6">
    <source>
        <dbReference type="SAM" id="Phobius"/>
    </source>
</evidence>
<feature type="transmembrane region" description="Helical" evidence="6">
    <location>
        <begin position="370"/>
        <end position="389"/>
    </location>
</feature>
<dbReference type="RefSeq" id="WP_233350006.1">
    <property type="nucleotide sequence ID" value="NZ_BMYV01000002.1"/>
</dbReference>
<evidence type="ECO:0000313" key="8">
    <source>
        <dbReference type="Proteomes" id="UP000600865"/>
    </source>
</evidence>
<dbReference type="Proteomes" id="UP000600865">
    <property type="component" value="Unassembled WGS sequence"/>
</dbReference>
<keyword evidence="8" id="KW-1185">Reference proteome</keyword>
<gene>
    <name evidence="7" type="primary">malT</name>
    <name evidence="7" type="ORF">GCM10011309_21110</name>
</gene>
<feature type="transmembrane region" description="Helical" evidence="6">
    <location>
        <begin position="276"/>
        <end position="295"/>
    </location>
</feature>
<dbReference type="PANTHER" id="PTHR19432">
    <property type="entry name" value="SUGAR TRANSPORTER"/>
    <property type="match status" value="1"/>
</dbReference>
<evidence type="ECO:0000256" key="1">
    <source>
        <dbReference type="ARBA" id="ARBA00004141"/>
    </source>
</evidence>
<sequence length="512" mass="54879">MTMSNTGNSDALGALKPSLPLLSILNMAVGFFGLQIGFALQNANGSRIFSSLGAEPDTLALFWLAGPVTGLIIQPIVGYFSDRTWTRFGRRRPYFLLGALLASFALIFMPNSPALWIAASSLWILDSALNISMEPFRAFVGDNLNTRQRTLGYAIQGFFIGAGGYVGSKLPEWATTVGASNTANGLAVPDSVKVAFLIGAGLLFLSVLWTIFTTNEYSSEELEIFEASETSALALARQADRFVPPARSFGIAAFGFGIVSALTFSLIAVGVAERQLAVFAVMVGILALLLGYNSLRLKSDRAPGMVGSLMDDLATMPVLMKRLALVQFCSWFAFFTLWVYLQPAVTSFHFGTSDPSAKAYGDGSLAVNNIFAVYSLVAWGFSLLIPLITRAIGLKLTYALALIVGGLSFIAIWKLEPSLFWVSAIGIGIVWACVLTLPYAILADALPAERMGTYMGIFNYFIVIPQLIVGTIMGTVLTKLLGGQSILTLVVGGSVMIFGAALLIFVPYEEVD</sequence>
<feature type="transmembrane region" description="Helical" evidence="6">
    <location>
        <begin position="323"/>
        <end position="341"/>
    </location>
</feature>
<evidence type="ECO:0000313" key="7">
    <source>
        <dbReference type="EMBL" id="GGX70734.1"/>
    </source>
</evidence>
<dbReference type="Gene3D" id="1.20.1250.20">
    <property type="entry name" value="MFS general substrate transporter like domains"/>
    <property type="match status" value="2"/>
</dbReference>
<dbReference type="Pfam" id="PF07690">
    <property type="entry name" value="MFS_1"/>
    <property type="match status" value="1"/>
</dbReference>
<evidence type="ECO:0000256" key="5">
    <source>
        <dbReference type="ARBA" id="ARBA00023136"/>
    </source>
</evidence>
<keyword evidence="4 6" id="KW-1133">Transmembrane helix</keyword>
<dbReference type="AlphaFoldDB" id="A0A918NG76"/>
<feature type="transmembrane region" description="Helical" evidence="6">
    <location>
        <begin position="21"/>
        <end position="40"/>
    </location>
</feature>
<evidence type="ECO:0000256" key="2">
    <source>
        <dbReference type="ARBA" id="ARBA00022448"/>
    </source>
</evidence>
<dbReference type="EMBL" id="BMYV01000002">
    <property type="protein sequence ID" value="GGX70734.1"/>
    <property type="molecule type" value="Genomic_DNA"/>
</dbReference>
<feature type="transmembrane region" description="Helical" evidence="6">
    <location>
        <begin position="454"/>
        <end position="474"/>
    </location>
</feature>
<dbReference type="PANTHER" id="PTHR19432:SF35">
    <property type="entry name" value="SOLUTE CARRIER FAMILY 45 MEMBER 3 ISOFORM X1"/>
    <property type="match status" value="1"/>
</dbReference>
<organism evidence="7 8">
    <name type="scientific">Litorimonas cladophorae</name>
    <dbReference type="NCBI Taxonomy" id="1220491"/>
    <lineage>
        <taxon>Bacteria</taxon>
        <taxon>Pseudomonadati</taxon>
        <taxon>Pseudomonadota</taxon>
        <taxon>Alphaproteobacteria</taxon>
        <taxon>Maricaulales</taxon>
        <taxon>Robiginitomaculaceae</taxon>
    </lineage>
</organism>
<comment type="subcellular location">
    <subcellularLocation>
        <location evidence="1">Membrane</location>
        <topology evidence="1">Multi-pass membrane protein</topology>
    </subcellularLocation>
</comment>
<keyword evidence="5 6" id="KW-0472">Membrane</keyword>
<keyword evidence="2" id="KW-0813">Transport</keyword>
<dbReference type="GO" id="GO:0022857">
    <property type="term" value="F:transmembrane transporter activity"/>
    <property type="evidence" value="ECO:0007669"/>
    <property type="project" value="InterPro"/>
</dbReference>
<dbReference type="Pfam" id="PF13347">
    <property type="entry name" value="MFS_2"/>
    <property type="match status" value="1"/>
</dbReference>
<evidence type="ECO:0000256" key="4">
    <source>
        <dbReference type="ARBA" id="ARBA00022989"/>
    </source>
</evidence>
<feature type="transmembrane region" description="Helical" evidence="6">
    <location>
        <begin position="486"/>
        <end position="506"/>
    </location>
</feature>
<accession>A0A918NG76</accession>